<feature type="region of interest" description="Disordered" evidence="1">
    <location>
        <begin position="268"/>
        <end position="306"/>
    </location>
</feature>
<dbReference type="Gene3D" id="2.60.120.620">
    <property type="entry name" value="q2cbj1_9rhob like domain"/>
    <property type="match status" value="1"/>
</dbReference>
<gene>
    <name evidence="3" type="ORF">HLUCCA11_06115</name>
</gene>
<comment type="caution">
    <text evidence="3">The sequence shown here is derived from an EMBL/GenBank/DDBJ whole genome shotgun (WGS) entry which is preliminary data.</text>
</comment>
<protein>
    <submittedName>
        <fullName evidence="3">2OG-Fe(II) oxygenase superfamily</fullName>
    </submittedName>
</protein>
<name>A0A0N8KNG0_9CYAN</name>
<sequence length="339" mass="37913">MSVSNSSPASALTRCRQLPSVKALDLSPAGMECLIAFGEGQRHKYLNSAPFPHLIIDNLFDSALLEDVLQDVKNLEHPIAKNFFGSVKKFATPDPQAMGPTAQRFLLDLCSARFCLFLEALTGIEGIIPDPHFEGGGVHEMGREGFLKMHTDFNWNKKLQLDRRLNMLIYLNHDWQDSWGGHLELWDSEMKSQYVTVPPVFNKTVIFSTTDYSYHGLPNPLACPEDQRRRSLAFYYYSNGRPADEVQFYHSTGTNYQERPGEVFLPPQKSGKKLAQSVGQPASYAQEGGRKGRKSRPSIGPSIVTPARTVTAKVKKTIKKSLPKPLLALYKAGKRSLRG</sequence>
<feature type="domain" description="Prolyl 4-hydroxylase alpha subunit Fe(2+) 2OG dioxygenase" evidence="2">
    <location>
        <begin position="137"/>
        <end position="237"/>
    </location>
</feature>
<dbReference type="Proteomes" id="UP000050465">
    <property type="component" value="Unassembled WGS sequence"/>
</dbReference>
<evidence type="ECO:0000259" key="2">
    <source>
        <dbReference type="Pfam" id="PF13640"/>
    </source>
</evidence>
<proteinExistence type="predicted"/>
<evidence type="ECO:0000313" key="3">
    <source>
        <dbReference type="EMBL" id="KPQ36434.1"/>
    </source>
</evidence>
<accession>A0A0N8KNG0</accession>
<reference evidence="3 4" key="1">
    <citation type="submission" date="2015-09" db="EMBL/GenBank/DDBJ databases">
        <title>Identification and resolution of microdiversity through metagenomic sequencing of parallel consortia.</title>
        <authorList>
            <person name="Nelson W.C."/>
            <person name="Romine M.F."/>
            <person name="Lindemann S.R."/>
        </authorList>
    </citation>
    <scope>NUCLEOTIDE SEQUENCE [LARGE SCALE GENOMIC DNA]</scope>
    <source>
        <strain evidence="3">Ana</strain>
    </source>
</reference>
<dbReference type="InterPro" id="IPR044862">
    <property type="entry name" value="Pro_4_hyd_alph_FE2OG_OXY"/>
</dbReference>
<evidence type="ECO:0000256" key="1">
    <source>
        <dbReference type="SAM" id="MobiDB-lite"/>
    </source>
</evidence>
<dbReference type="STRING" id="1666911.HLUCCA11_06115"/>
<dbReference type="EMBL" id="LJZR01000006">
    <property type="protein sequence ID" value="KPQ36434.1"/>
    <property type="molecule type" value="Genomic_DNA"/>
</dbReference>
<dbReference type="Pfam" id="PF13640">
    <property type="entry name" value="2OG-FeII_Oxy_3"/>
    <property type="match status" value="1"/>
</dbReference>
<dbReference type="AlphaFoldDB" id="A0A0N8KNG0"/>
<evidence type="ECO:0000313" key="4">
    <source>
        <dbReference type="Proteomes" id="UP000050465"/>
    </source>
</evidence>
<organism evidence="3 4">
    <name type="scientific">Phormidesmis priestleyi Ana</name>
    <dbReference type="NCBI Taxonomy" id="1666911"/>
    <lineage>
        <taxon>Bacteria</taxon>
        <taxon>Bacillati</taxon>
        <taxon>Cyanobacteriota</taxon>
        <taxon>Cyanophyceae</taxon>
        <taxon>Leptolyngbyales</taxon>
        <taxon>Leptolyngbyaceae</taxon>
        <taxon>Phormidesmis</taxon>
    </lineage>
</organism>